<keyword evidence="1" id="KW-1133">Transmembrane helix</keyword>
<gene>
    <name evidence="2" type="ORF">BS47DRAFT_1356349</name>
</gene>
<keyword evidence="1" id="KW-0472">Membrane</keyword>
<proteinExistence type="predicted"/>
<sequence length="92" mass="10162">MGAFGTTLQVGGCHSFPGFLSVTGFIAVFIDRLAGRLSRSTSWIKGYGSLNILCHFQRPNLPFKSTPQYSANHEYSFPSLGHRHFERRGGLA</sequence>
<accession>A0A9P6ADP8</accession>
<protein>
    <submittedName>
        <fullName evidence="2">Uncharacterized protein</fullName>
    </submittedName>
</protein>
<evidence type="ECO:0000256" key="1">
    <source>
        <dbReference type="SAM" id="Phobius"/>
    </source>
</evidence>
<evidence type="ECO:0000313" key="2">
    <source>
        <dbReference type="EMBL" id="KAF9503264.1"/>
    </source>
</evidence>
<keyword evidence="1" id="KW-0812">Transmembrane</keyword>
<dbReference type="Proteomes" id="UP000886523">
    <property type="component" value="Unassembled WGS sequence"/>
</dbReference>
<feature type="transmembrane region" description="Helical" evidence="1">
    <location>
        <begin position="16"/>
        <end position="35"/>
    </location>
</feature>
<organism evidence="2 3">
    <name type="scientific">Hydnum rufescens UP504</name>
    <dbReference type="NCBI Taxonomy" id="1448309"/>
    <lineage>
        <taxon>Eukaryota</taxon>
        <taxon>Fungi</taxon>
        <taxon>Dikarya</taxon>
        <taxon>Basidiomycota</taxon>
        <taxon>Agaricomycotina</taxon>
        <taxon>Agaricomycetes</taxon>
        <taxon>Cantharellales</taxon>
        <taxon>Hydnaceae</taxon>
        <taxon>Hydnum</taxon>
    </lineage>
</organism>
<dbReference type="EMBL" id="MU129398">
    <property type="protein sequence ID" value="KAF9503264.1"/>
    <property type="molecule type" value="Genomic_DNA"/>
</dbReference>
<reference evidence="2" key="1">
    <citation type="journal article" date="2020" name="Nat. Commun.">
        <title>Large-scale genome sequencing of mycorrhizal fungi provides insights into the early evolution of symbiotic traits.</title>
        <authorList>
            <person name="Miyauchi S."/>
            <person name="Kiss E."/>
            <person name="Kuo A."/>
            <person name="Drula E."/>
            <person name="Kohler A."/>
            <person name="Sanchez-Garcia M."/>
            <person name="Morin E."/>
            <person name="Andreopoulos B."/>
            <person name="Barry K.W."/>
            <person name="Bonito G."/>
            <person name="Buee M."/>
            <person name="Carver A."/>
            <person name="Chen C."/>
            <person name="Cichocki N."/>
            <person name="Clum A."/>
            <person name="Culley D."/>
            <person name="Crous P.W."/>
            <person name="Fauchery L."/>
            <person name="Girlanda M."/>
            <person name="Hayes R.D."/>
            <person name="Keri Z."/>
            <person name="LaButti K."/>
            <person name="Lipzen A."/>
            <person name="Lombard V."/>
            <person name="Magnuson J."/>
            <person name="Maillard F."/>
            <person name="Murat C."/>
            <person name="Nolan M."/>
            <person name="Ohm R.A."/>
            <person name="Pangilinan J."/>
            <person name="Pereira M.F."/>
            <person name="Perotto S."/>
            <person name="Peter M."/>
            <person name="Pfister S."/>
            <person name="Riley R."/>
            <person name="Sitrit Y."/>
            <person name="Stielow J.B."/>
            <person name="Szollosi G."/>
            <person name="Zifcakova L."/>
            <person name="Stursova M."/>
            <person name="Spatafora J.W."/>
            <person name="Tedersoo L."/>
            <person name="Vaario L.M."/>
            <person name="Yamada A."/>
            <person name="Yan M."/>
            <person name="Wang P."/>
            <person name="Xu J."/>
            <person name="Bruns T."/>
            <person name="Baldrian P."/>
            <person name="Vilgalys R."/>
            <person name="Dunand C."/>
            <person name="Henrissat B."/>
            <person name="Grigoriev I.V."/>
            <person name="Hibbett D."/>
            <person name="Nagy L.G."/>
            <person name="Martin F.M."/>
        </authorList>
    </citation>
    <scope>NUCLEOTIDE SEQUENCE</scope>
    <source>
        <strain evidence="2">UP504</strain>
    </source>
</reference>
<evidence type="ECO:0000313" key="3">
    <source>
        <dbReference type="Proteomes" id="UP000886523"/>
    </source>
</evidence>
<comment type="caution">
    <text evidence="2">The sequence shown here is derived from an EMBL/GenBank/DDBJ whole genome shotgun (WGS) entry which is preliminary data.</text>
</comment>
<name>A0A9P6ADP8_9AGAM</name>
<dbReference type="AlphaFoldDB" id="A0A9P6ADP8"/>
<keyword evidence="3" id="KW-1185">Reference proteome</keyword>